<dbReference type="SMART" id="SM00360">
    <property type="entry name" value="RRM"/>
    <property type="match status" value="1"/>
</dbReference>
<dbReference type="GO" id="GO:0070475">
    <property type="term" value="P:rRNA base methylation"/>
    <property type="evidence" value="ECO:0007669"/>
    <property type="project" value="TreeGrafter"/>
</dbReference>
<feature type="active site" description="Nucleophile" evidence="8">
    <location>
        <position position="478"/>
    </location>
</feature>
<evidence type="ECO:0000256" key="3">
    <source>
        <dbReference type="ARBA" id="ARBA00022603"/>
    </source>
</evidence>
<feature type="domain" description="SAM-dependent MTase RsmB/NOP-type" evidence="11">
    <location>
        <begin position="258"/>
        <end position="550"/>
    </location>
</feature>
<dbReference type="Gene3D" id="3.30.70.1170">
    <property type="entry name" value="Sun protein, domain 3"/>
    <property type="match status" value="1"/>
</dbReference>
<comment type="similarity">
    <text evidence="8">Belongs to the class I-like SAM-binding methyltransferase superfamily. RsmB/NOP family.</text>
</comment>
<dbReference type="InterPro" id="IPR023267">
    <property type="entry name" value="RCMT"/>
</dbReference>
<dbReference type="GO" id="GO:0009383">
    <property type="term" value="F:rRNA (cytosine-C5-)-methyltransferase activity"/>
    <property type="evidence" value="ECO:0007669"/>
    <property type="project" value="TreeGrafter"/>
</dbReference>
<dbReference type="AlphaFoldDB" id="A0A7J6MIB3"/>
<dbReference type="NCBIfam" id="TIGR00446">
    <property type="entry name" value="nop2p"/>
    <property type="match status" value="1"/>
</dbReference>
<keyword evidence="2" id="KW-0690">Ribosome biogenesis</keyword>
<evidence type="ECO:0000259" key="10">
    <source>
        <dbReference type="PROSITE" id="PS50102"/>
    </source>
</evidence>
<comment type="caution">
    <text evidence="12">The sequence shown here is derived from an EMBL/GenBank/DDBJ whole genome shotgun (WGS) entry which is preliminary data.</text>
</comment>
<dbReference type="PRINTS" id="PR02008">
    <property type="entry name" value="RCMTFAMILY"/>
</dbReference>
<feature type="compositionally biased region" description="Acidic residues" evidence="9">
    <location>
        <begin position="101"/>
        <end position="113"/>
    </location>
</feature>
<accession>A0A7J6MIB3</accession>
<protein>
    <recommendedName>
        <fullName evidence="14">RNA-binding protein 8A</fullName>
    </recommendedName>
</protein>
<dbReference type="PANTHER" id="PTHR22807">
    <property type="entry name" value="NOP2 YEAST -RELATED NOL1/NOP2/FMU SUN DOMAIN-CONTAINING"/>
    <property type="match status" value="1"/>
</dbReference>
<dbReference type="Gene3D" id="3.30.70.330">
    <property type="match status" value="1"/>
</dbReference>
<feature type="region of interest" description="Disordered" evidence="9">
    <location>
        <begin position="708"/>
        <end position="730"/>
    </location>
</feature>
<organism evidence="12 13">
    <name type="scientific">Perkinsus olseni</name>
    <name type="common">Perkinsus atlanticus</name>
    <dbReference type="NCBI Taxonomy" id="32597"/>
    <lineage>
        <taxon>Eukaryota</taxon>
        <taxon>Sar</taxon>
        <taxon>Alveolata</taxon>
        <taxon>Perkinsozoa</taxon>
        <taxon>Perkinsea</taxon>
        <taxon>Perkinsida</taxon>
        <taxon>Perkinsidae</taxon>
        <taxon>Perkinsus</taxon>
    </lineage>
</organism>
<dbReference type="Pfam" id="PF00076">
    <property type="entry name" value="RRM_1"/>
    <property type="match status" value="1"/>
</dbReference>
<keyword evidence="5 8" id="KW-0949">S-adenosyl-L-methionine</keyword>
<evidence type="ECO:0000256" key="2">
    <source>
        <dbReference type="ARBA" id="ARBA00022517"/>
    </source>
</evidence>
<dbReference type="GO" id="GO:0005730">
    <property type="term" value="C:nucleolus"/>
    <property type="evidence" value="ECO:0007669"/>
    <property type="project" value="UniProtKB-SubCell"/>
</dbReference>
<evidence type="ECO:0000256" key="8">
    <source>
        <dbReference type="PROSITE-ProRule" id="PRU01023"/>
    </source>
</evidence>
<dbReference type="SUPFAM" id="SSF53335">
    <property type="entry name" value="S-adenosyl-L-methionine-dependent methyltransferases"/>
    <property type="match status" value="1"/>
</dbReference>
<feature type="domain" description="RRM" evidence="10">
    <location>
        <begin position="738"/>
        <end position="816"/>
    </location>
</feature>
<evidence type="ECO:0000313" key="13">
    <source>
        <dbReference type="Proteomes" id="UP000572268"/>
    </source>
</evidence>
<sequence>MARRSRKVRRQQAFIKGAHQKKAEPEEQAEPEEVPTQKVPDEVEDQGTVEEPVGATSLPEEEEVEEKAAEEEEAEEEVAAEEEAEEEEEVEDAEHHQENLLGDDDDEEEDLDEGLLVRASKKRLREDDDEEEEEEEAGFGSDDDEEEDAYVDEEELPDEADEEDLKEAAAMEEFEEAEEAGEAAATSAAVVDIPSLKKRLEEVIRLLAAGKEAIRKQGCTSKELREELARLCANYYGYNEELAAYILDMFAPGEAVQLFEANDRPRPMTIRANTIKTRRRLLAQQLIARGCQVEPTGEWTKVGLTVKESTVPIGATPEYLSGRYMLQSASSFVPVQALNAQPGETVLDMSAAPGGKTTYIGQMMQNQGVLFANDLREDRCKALIANVHRLGLSNVVVTAMDGRKLKDMLPKLDRVLLDAPCSGSGIIARDPKIKVKRNVKEFTEHAALQRELLLTAIDMVDADTKTTGEGGVIVYSTCSMAVEEDEMVIDAILKARNVRVVPFDDVVSFGSEGFTSFRGKQFHPSLKHSRRFFPHVHNMDGFFVCKLQKFSNEIPQRVRKDRRPTEAVTHAWGEDKWKTEFMDTVMTDFPQEEGKLPPPEEKKVQPKISKKKRKLEKQQQQAEKAEEKVEPSKEKVEKPTSGKPATQKGKSFKKRKFQVRAAQFRDLCGRLVSQKKFGVLLPISVSIMASMSEDRYSGKSGVFDSLDSGAEGATSMDTDSESSAAAQPGAPARSIEGWVIFLTGLHEETQEDDVFEVAQEYGDVRNLHLNLDRRTGFVKGYCLIEYESKTEASSAISGLSGKMILETPVTADWAFVRPPPMGPFLTMTDSKAASAQQPSAADDSAGLSSAVSKLRFMSRGAELTAKQKLEQEQRAIRKRLEWSVPGFKDTKSAEVQIRQPGEPLKQVLLHGRRSYGGFNPYVESMMAEVTKRSSKLKRKRIG</sequence>
<feature type="compositionally biased region" description="Basic and acidic residues" evidence="9">
    <location>
        <begin position="623"/>
        <end position="640"/>
    </location>
</feature>
<evidence type="ECO:0000256" key="1">
    <source>
        <dbReference type="ARBA" id="ARBA00004604"/>
    </source>
</evidence>
<dbReference type="SUPFAM" id="SSF54928">
    <property type="entry name" value="RNA-binding domain, RBD"/>
    <property type="match status" value="1"/>
</dbReference>
<feature type="compositionally biased region" description="Acidic residues" evidence="9">
    <location>
        <begin position="59"/>
        <end position="92"/>
    </location>
</feature>
<dbReference type="InterPro" id="IPR035979">
    <property type="entry name" value="RBD_domain_sf"/>
</dbReference>
<dbReference type="PRINTS" id="PR02012">
    <property type="entry name" value="RCMTNOP2"/>
</dbReference>
<feature type="compositionally biased region" description="Basic residues" evidence="9">
    <location>
        <begin position="1"/>
        <end position="10"/>
    </location>
</feature>
<evidence type="ECO:0000256" key="9">
    <source>
        <dbReference type="SAM" id="MobiDB-lite"/>
    </source>
</evidence>
<dbReference type="CDD" id="cd12324">
    <property type="entry name" value="RRM_RBM8"/>
    <property type="match status" value="1"/>
</dbReference>
<dbReference type="Gene3D" id="3.40.50.150">
    <property type="entry name" value="Vaccinia Virus protein VP39"/>
    <property type="match status" value="1"/>
</dbReference>
<evidence type="ECO:0000256" key="6">
    <source>
        <dbReference type="ARBA" id="ARBA00022884"/>
    </source>
</evidence>
<evidence type="ECO:0000313" key="12">
    <source>
        <dbReference type="EMBL" id="KAF4670741.1"/>
    </source>
</evidence>
<feature type="compositionally biased region" description="Acidic residues" evidence="9">
    <location>
        <begin position="127"/>
        <end position="163"/>
    </location>
</feature>
<name>A0A7J6MIB3_PEROL</name>
<dbReference type="InterPro" id="IPR012677">
    <property type="entry name" value="Nucleotide-bd_a/b_plait_sf"/>
</dbReference>
<evidence type="ECO:0000256" key="4">
    <source>
        <dbReference type="ARBA" id="ARBA00022679"/>
    </source>
</evidence>
<proteinExistence type="inferred from homology"/>
<dbReference type="GO" id="GO:0000470">
    <property type="term" value="P:maturation of LSU-rRNA"/>
    <property type="evidence" value="ECO:0007669"/>
    <property type="project" value="TreeGrafter"/>
</dbReference>
<evidence type="ECO:0008006" key="14">
    <source>
        <dbReference type="Google" id="ProtNLM"/>
    </source>
</evidence>
<keyword evidence="4 8" id="KW-0808">Transferase</keyword>
<feature type="binding site" evidence="8">
    <location>
        <position position="418"/>
    </location>
    <ligand>
        <name>S-adenosyl-L-methionine</name>
        <dbReference type="ChEBI" id="CHEBI:59789"/>
    </ligand>
</feature>
<comment type="subcellular location">
    <subcellularLocation>
        <location evidence="1">Nucleus</location>
        <location evidence="1">Nucleolus</location>
    </subcellularLocation>
</comment>
<dbReference type="InterPro" id="IPR000504">
    <property type="entry name" value="RRM_dom"/>
</dbReference>
<dbReference type="InterPro" id="IPR054728">
    <property type="entry name" value="RsmB-like_ferredoxin"/>
</dbReference>
<feature type="binding site" evidence="8">
    <location>
        <begin position="350"/>
        <end position="356"/>
    </location>
    <ligand>
        <name>S-adenosyl-L-methionine</name>
        <dbReference type="ChEBI" id="CHEBI:59789"/>
    </ligand>
</feature>
<dbReference type="PROSITE" id="PS50102">
    <property type="entry name" value="RRM"/>
    <property type="match status" value="1"/>
</dbReference>
<dbReference type="Pfam" id="PF01189">
    <property type="entry name" value="Methyltr_RsmB-F"/>
    <property type="match status" value="1"/>
</dbReference>
<dbReference type="EMBL" id="JABANN010000115">
    <property type="protein sequence ID" value="KAF4670741.1"/>
    <property type="molecule type" value="Genomic_DNA"/>
</dbReference>
<dbReference type="InterPro" id="IPR029063">
    <property type="entry name" value="SAM-dependent_MTases_sf"/>
</dbReference>
<feature type="binding site" evidence="8">
    <location>
        <position position="401"/>
    </location>
    <ligand>
        <name>S-adenosyl-L-methionine</name>
        <dbReference type="ChEBI" id="CHEBI:59789"/>
    </ligand>
</feature>
<feature type="region of interest" description="Disordered" evidence="9">
    <location>
        <begin position="1"/>
        <end position="163"/>
    </location>
</feature>
<dbReference type="InterPro" id="IPR011023">
    <property type="entry name" value="Nop2p"/>
</dbReference>
<feature type="region of interest" description="Disordered" evidence="9">
    <location>
        <begin position="589"/>
        <end position="654"/>
    </location>
</feature>
<dbReference type="InterPro" id="IPR023273">
    <property type="entry name" value="RCMT_NOP2"/>
</dbReference>
<evidence type="ECO:0000256" key="7">
    <source>
        <dbReference type="PROSITE-ProRule" id="PRU00176"/>
    </source>
</evidence>
<dbReference type="InterPro" id="IPR001678">
    <property type="entry name" value="MeTrfase_RsmB-F_NOP2_dom"/>
</dbReference>
<dbReference type="InterPro" id="IPR049560">
    <property type="entry name" value="MeTrfase_RsmB-F_NOP2_cat"/>
</dbReference>
<evidence type="ECO:0000256" key="5">
    <source>
        <dbReference type="ARBA" id="ARBA00022691"/>
    </source>
</evidence>
<dbReference type="Proteomes" id="UP000572268">
    <property type="component" value="Unassembled WGS sequence"/>
</dbReference>
<feature type="compositionally biased region" description="Basic and acidic residues" evidence="9">
    <location>
        <begin position="592"/>
        <end position="604"/>
    </location>
</feature>
<feature type="binding site" evidence="8">
    <location>
        <position position="374"/>
    </location>
    <ligand>
        <name>S-adenosyl-L-methionine</name>
        <dbReference type="ChEBI" id="CHEBI:59789"/>
    </ligand>
</feature>
<gene>
    <name evidence="12" type="ORF">FOL46_000652</name>
</gene>
<dbReference type="Pfam" id="PF22458">
    <property type="entry name" value="RsmF-B_ferredox"/>
    <property type="match status" value="1"/>
</dbReference>
<dbReference type="GO" id="GO:0003729">
    <property type="term" value="F:mRNA binding"/>
    <property type="evidence" value="ECO:0007669"/>
    <property type="project" value="InterPro"/>
</dbReference>
<dbReference type="InterPro" id="IPR033744">
    <property type="entry name" value="RRM_RBM8"/>
</dbReference>
<dbReference type="PANTHER" id="PTHR22807:SF30">
    <property type="entry name" value="28S RRNA (CYTOSINE(4447)-C(5))-METHYLTRANSFERASE-RELATED"/>
    <property type="match status" value="1"/>
</dbReference>
<feature type="compositionally biased region" description="Polar residues" evidence="9">
    <location>
        <begin position="715"/>
        <end position="725"/>
    </location>
</feature>
<dbReference type="Pfam" id="PF10175">
    <property type="entry name" value="MPP6"/>
    <property type="match status" value="1"/>
</dbReference>
<reference evidence="12 13" key="1">
    <citation type="submission" date="2020-04" db="EMBL/GenBank/DDBJ databases">
        <title>Perkinsus olseni comparative genomics.</title>
        <authorList>
            <person name="Bogema D.R."/>
        </authorList>
    </citation>
    <scope>NUCLEOTIDE SEQUENCE [LARGE SCALE GENOMIC DNA]</scope>
    <source>
        <strain evidence="12">ATCC PRA-31</strain>
    </source>
</reference>
<keyword evidence="3 8" id="KW-0489">Methyltransferase</keyword>
<keyword evidence="6 7" id="KW-0694">RNA-binding</keyword>
<evidence type="ECO:0000259" key="11">
    <source>
        <dbReference type="PROSITE" id="PS51686"/>
    </source>
</evidence>
<dbReference type="PROSITE" id="PS51686">
    <property type="entry name" value="SAM_MT_RSMB_NOP"/>
    <property type="match status" value="1"/>
</dbReference>